<dbReference type="NCBIfam" id="TIGR04274">
    <property type="entry name" value="hypoxanDNAglyco"/>
    <property type="match status" value="1"/>
</dbReference>
<dbReference type="SUPFAM" id="SSF52141">
    <property type="entry name" value="Uracil-DNA glycosylase-like"/>
    <property type="match status" value="1"/>
</dbReference>
<feature type="domain" description="Uracil-DNA glycosylase-like" evidence="1">
    <location>
        <begin position="11"/>
        <end position="164"/>
    </location>
</feature>
<keyword evidence="3" id="KW-1185">Reference proteome</keyword>
<dbReference type="RefSeq" id="WP_408078298.1">
    <property type="nucleotide sequence ID" value="NZ_JBELQC010000001.1"/>
</dbReference>
<sequence length="169" mass="18136">MQSIPRKSSFPPVTDARTRILICGSLPGERSLAEQRYYAHPQNQFWALVGAVIGHEDLPALTYEARLAALRDARIGLWDAVASATRTGSSDAAIAAVEPNDLATLATRLPDLRAIAFNGATAHRLGLRQLGDAAQRWTILPLPSSSPLHTVGIAAKLPAWLALREVLGD</sequence>
<dbReference type="EC" id="3.2.2.15" evidence="2"/>
<keyword evidence="2" id="KW-0326">Glycosidase</keyword>
<dbReference type="InterPro" id="IPR026353">
    <property type="entry name" value="Hypoxan-DNA_Glyclase"/>
</dbReference>
<dbReference type="InterPro" id="IPR005122">
    <property type="entry name" value="Uracil-DNA_glycosylase-like"/>
</dbReference>
<organism evidence="2 3">
    <name type="scientific">Sphingomonas plantiphila</name>
    <dbReference type="NCBI Taxonomy" id="3163295"/>
    <lineage>
        <taxon>Bacteria</taxon>
        <taxon>Pseudomonadati</taxon>
        <taxon>Pseudomonadota</taxon>
        <taxon>Alphaproteobacteria</taxon>
        <taxon>Sphingomonadales</taxon>
        <taxon>Sphingomonadaceae</taxon>
        <taxon>Sphingomonas</taxon>
    </lineage>
</organism>
<dbReference type="Proteomes" id="UP001629244">
    <property type="component" value="Unassembled WGS sequence"/>
</dbReference>
<reference evidence="2 3" key="1">
    <citation type="submission" date="2024-06" db="EMBL/GenBank/DDBJ databases">
        <authorList>
            <person name="Kaempfer P."/>
            <person name="Viver T."/>
        </authorList>
    </citation>
    <scope>NUCLEOTIDE SEQUENCE [LARGE SCALE GENOMIC DNA]</scope>
    <source>
        <strain evidence="2 3">ST-64</strain>
    </source>
</reference>
<dbReference type="InterPro" id="IPR036895">
    <property type="entry name" value="Uracil-DNA_glycosylase-like_sf"/>
</dbReference>
<dbReference type="CDD" id="cd10032">
    <property type="entry name" value="UDG-F6_HDG"/>
    <property type="match status" value="1"/>
</dbReference>
<dbReference type="SMART" id="SM00986">
    <property type="entry name" value="UDG"/>
    <property type="match status" value="1"/>
</dbReference>
<evidence type="ECO:0000313" key="2">
    <source>
        <dbReference type="EMBL" id="MFL9841392.1"/>
    </source>
</evidence>
<keyword evidence="2" id="KW-0378">Hydrolase</keyword>
<accession>A0ABW8YNA3</accession>
<name>A0ABW8YNA3_9SPHN</name>
<dbReference type="Gene3D" id="3.40.470.10">
    <property type="entry name" value="Uracil-DNA glycosylase-like domain"/>
    <property type="match status" value="1"/>
</dbReference>
<evidence type="ECO:0000259" key="1">
    <source>
        <dbReference type="SMART" id="SM00986"/>
    </source>
</evidence>
<dbReference type="GO" id="GO:0033958">
    <property type="term" value="F:DNA-deoxyinosine glycosylase activity"/>
    <property type="evidence" value="ECO:0007669"/>
    <property type="project" value="UniProtKB-EC"/>
</dbReference>
<dbReference type="EMBL" id="JBELQC010000001">
    <property type="protein sequence ID" value="MFL9841392.1"/>
    <property type="molecule type" value="Genomic_DNA"/>
</dbReference>
<protein>
    <submittedName>
        <fullName evidence="2">DNA-deoxyinosine glycosylase</fullName>
        <ecNumber evidence="2">3.2.2.15</ecNumber>
    </submittedName>
</protein>
<dbReference type="Pfam" id="PF03167">
    <property type="entry name" value="UDG"/>
    <property type="match status" value="1"/>
</dbReference>
<evidence type="ECO:0000313" key="3">
    <source>
        <dbReference type="Proteomes" id="UP001629244"/>
    </source>
</evidence>
<proteinExistence type="predicted"/>
<gene>
    <name evidence="2" type="ORF">ABS767_10495</name>
</gene>
<comment type="caution">
    <text evidence="2">The sequence shown here is derived from an EMBL/GenBank/DDBJ whole genome shotgun (WGS) entry which is preliminary data.</text>
</comment>
<dbReference type="SMART" id="SM00987">
    <property type="entry name" value="UreE_C"/>
    <property type="match status" value="1"/>
</dbReference>